<dbReference type="Proteomes" id="UP001187192">
    <property type="component" value="Unassembled WGS sequence"/>
</dbReference>
<accession>A0AA87ZIK0</accession>
<evidence type="ECO:0000313" key="2">
    <source>
        <dbReference type="Proteomes" id="UP001187192"/>
    </source>
</evidence>
<keyword evidence="2" id="KW-1185">Reference proteome</keyword>
<organism evidence="1 2">
    <name type="scientific">Ficus carica</name>
    <name type="common">Common fig</name>
    <dbReference type="NCBI Taxonomy" id="3494"/>
    <lineage>
        <taxon>Eukaryota</taxon>
        <taxon>Viridiplantae</taxon>
        <taxon>Streptophyta</taxon>
        <taxon>Embryophyta</taxon>
        <taxon>Tracheophyta</taxon>
        <taxon>Spermatophyta</taxon>
        <taxon>Magnoliopsida</taxon>
        <taxon>eudicotyledons</taxon>
        <taxon>Gunneridae</taxon>
        <taxon>Pentapetalae</taxon>
        <taxon>rosids</taxon>
        <taxon>fabids</taxon>
        <taxon>Rosales</taxon>
        <taxon>Moraceae</taxon>
        <taxon>Ficeae</taxon>
        <taxon>Ficus</taxon>
    </lineage>
</organism>
<dbReference type="EMBL" id="BTGU01003650">
    <property type="protein sequence ID" value="GMN35017.1"/>
    <property type="molecule type" value="Genomic_DNA"/>
</dbReference>
<evidence type="ECO:0000313" key="1">
    <source>
        <dbReference type="EMBL" id="GMN35017.1"/>
    </source>
</evidence>
<sequence>MASSTTHAASSILRRVHQGTHAAFPLSLATLRPYRRSTSRKVVMYIAWIVELG</sequence>
<dbReference type="AlphaFoldDB" id="A0AA87ZIK0"/>
<gene>
    <name evidence="1" type="ORF">TIFTF001_044971</name>
</gene>
<proteinExistence type="predicted"/>
<comment type="caution">
    <text evidence="1">The sequence shown here is derived from an EMBL/GenBank/DDBJ whole genome shotgun (WGS) entry which is preliminary data.</text>
</comment>
<name>A0AA87ZIK0_FICCA</name>
<reference evidence="1" key="1">
    <citation type="submission" date="2023-07" db="EMBL/GenBank/DDBJ databases">
        <title>draft genome sequence of fig (Ficus carica).</title>
        <authorList>
            <person name="Takahashi T."/>
            <person name="Nishimura K."/>
        </authorList>
    </citation>
    <scope>NUCLEOTIDE SEQUENCE</scope>
</reference>
<protein>
    <submittedName>
        <fullName evidence="1">Uncharacterized protein</fullName>
    </submittedName>
</protein>